<sequence length="176" mass="18538">MNATFSIPGHLAYGGDEPNPSRPAGQDILDAVYNTVHGYPGGVTALAARMGIPVNTLTHKANPNTTTHQPNPRELIAMQAFSGNFAVLHAMAEALGHTCTLATPDQSGADPVEALMRLHSAFADYVRATADAVREGEGAVTGNQVRRADYAAQEVIAAVGHVMALLRGRMRKAPQT</sequence>
<dbReference type="InterPro" id="IPR009679">
    <property type="entry name" value="Phage_186_CII-like"/>
</dbReference>
<accession>A0A250DHQ2</accession>
<dbReference type="AlphaFoldDB" id="A0A250DHQ2"/>
<feature type="region of interest" description="Disordered" evidence="1">
    <location>
        <begin position="1"/>
        <end position="24"/>
    </location>
</feature>
<reference evidence="2 3" key="1">
    <citation type="submission" date="2017-09" db="EMBL/GenBank/DDBJ databases">
        <title>The diverse metabolic capabilities of V. boronicumulans make it an excellent choice for continued studies on novel biodegradation.</title>
        <authorList>
            <person name="Sun S."/>
        </authorList>
    </citation>
    <scope>NUCLEOTIDE SEQUENCE [LARGE SCALE GENOMIC DNA]</scope>
    <source>
        <strain evidence="2 3">J1</strain>
    </source>
</reference>
<evidence type="ECO:0000313" key="3">
    <source>
        <dbReference type="Proteomes" id="UP000217154"/>
    </source>
</evidence>
<gene>
    <name evidence="2" type="ORF">CKY39_12265</name>
</gene>
<protein>
    <submittedName>
        <fullName evidence="2">Uncharacterized protein</fullName>
    </submittedName>
</protein>
<dbReference type="GeneID" id="99713421"/>
<name>A0A250DHQ2_9BURK</name>
<evidence type="ECO:0000256" key="1">
    <source>
        <dbReference type="SAM" id="MobiDB-lite"/>
    </source>
</evidence>
<evidence type="ECO:0000313" key="2">
    <source>
        <dbReference type="EMBL" id="ATA53906.1"/>
    </source>
</evidence>
<dbReference type="Proteomes" id="UP000217154">
    <property type="component" value="Chromosome"/>
</dbReference>
<dbReference type="KEGG" id="vbo:CKY39_12265"/>
<dbReference type="RefSeq" id="WP_062362255.1">
    <property type="nucleotide sequence ID" value="NZ_CP023284.1"/>
</dbReference>
<dbReference type="GO" id="GO:0003677">
    <property type="term" value="F:DNA binding"/>
    <property type="evidence" value="ECO:0007669"/>
    <property type="project" value="InterPro"/>
</dbReference>
<dbReference type="Pfam" id="PF06892">
    <property type="entry name" value="Phage_CP76"/>
    <property type="match status" value="1"/>
</dbReference>
<dbReference type="EMBL" id="CP023284">
    <property type="protein sequence ID" value="ATA53906.1"/>
    <property type="molecule type" value="Genomic_DNA"/>
</dbReference>
<proteinExistence type="predicted"/>
<organism evidence="2 3">
    <name type="scientific">Variovorax boronicumulans</name>
    <dbReference type="NCBI Taxonomy" id="436515"/>
    <lineage>
        <taxon>Bacteria</taxon>
        <taxon>Pseudomonadati</taxon>
        <taxon>Pseudomonadota</taxon>
        <taxon>Betaproteobacteria</taxon>
        <taxon>Burkholderiales</taxon>
        <taxon>Comamonadaceae</taxon>
        <taxon>Variovorax</taxon>
    </lineage>
</organism>